<organism evidence="6 7">
    <name type="scientific">Luteimonas rhizosphaericola</name>
    <dbReference type="NCBI Taxonomy" id="3042024"/>
    <lineage>
        <taxon>Bacteria</taxon>
        <taxon>Pseudomonadati</taxon>
        <taxon>Pseudomonadota</taxon>
        <taxon>Gammaproteobacteria</taxon>
        <taxon>Lysobacterales</taxon>
        <taxon>Lysobacteraceae</taxon>
        <taxon>Luteimonas</taxon>
    </lineage>
</organism>
<evidence type="ECO:0000256" key="3">
    <source>
        <dbReference type="ARBA" id="ARBA00023125"/>
    </source>
</evidence>
<comment type="similarity">
    <text evidence="1">Belongs to the LysR transcriptional regulatory family.</text>
</comment>
<protein>
    <submittedName>
        <fullName evidence="6">LysR substrate-binding domain-containing protein</fullName>
    </submittedName>
</protein>
<evidence type="ECO:0000313" key="6">
    <source>
        <dbReference type="EMBL" id="MDH5830168.1"/>
    </source>
</evidence>
<dbReference type="Pfam" id="PF00126">
    <property type="entry name" value="HTH_1"/>
    <property type="match status" value="1"/>
</dbReference>
<dbReference type="InterPro" id="IPR058163">
    <property type="entry name" value="LysR-type_TF_proteobact-type"/>
</dbReference>
<evidence type="ECO:0000256" key="4">
    <source>
        <dbReference type="ARBA" id="ARBA00023163"/>
    </source>
</evidence>
<keyword evidence="4" id="KW-0804">Transcription</keyword>
<keyword evidence="7" id="KW-1185">Reference proteome</keyword>
<dbReference type="SUPFAM" id="SSF46785">
    <property type="entry name" value="Winged helix' DNA-binding domain"/>
    <property type="match status" value="1"/>
</dbReference>
<evidence type="ECO:0000256" key="2">
    <source>
        <dbReference type="ARBA" id="ARBA00023015"/>
    </source>
</evidence>
<keyword evidence="2" id="KW-0805">Transcription regulation</keyword>
<gene>
    <name evidence="6" type="ORF">QFW80_06500</name>
</gene>
<evidence type="ECO:0000259" key="5">
    <source>
        <dbReference type="PROSITE" id="PS50931"/>
    </source>
</evidence>
<proteinExistence type="inferred from homology"/>
<comment type="caution">
    <text evidence="6">The sequence shown here is derived from an EMBL/GenBank/DDBJ whole genome shotgun (WGS) entry which is preliminary data.</text>
</comment>
<accession>A0ABT6JHM4</accession>
<dbReference type="InterPro" id="IPR005119">
    <property type="entry name" value="LysR_subst-bd"/>
</dbReference>
<name>A0ABT6JHM4_9GAMM</name>
<sequence>MDRFDALQAFVRVVETGSFTRAAESLRISRTSATQLVQQLEQRLRVRLLNRTTRRVALTSDGAAFFDHAVRLLADLAEAEASVTGAAATPGGRLRVDVPSPFARLVLVPALPDFHARYPDVVLELGVSDRVVDLVDDNVDCVVRGGALADGSLVARRLVDLGMGAFAAPAYLARAGVPGHPAQLSAGGPHRVVGFQSMRRGVPVLPLGMQRGGERVQVRARHVLAVDDGNAYVAAGVAGLGVLTLPTYIARAHVAAGELVQVLADWRIDPLPMSVAWRPNRHVSARLRVFIDWLVALVEAQRLDA</sequence>
<reference evidence="6 7" key="1">
    <citation type="submission" date="2023-04" db="EMBL/GenBank/DDBJ databases">
        <title>Luteimonas sp. M1R5S18.</title>
        <authorList>
            <person name="Sun J.-Q."/>
        </authorList>
    </citation>
    <scope>NUCLEOTIDE SEQUENCE [LARGE SCALE GENOMIC DNA]</scope>
    <source>
        <strain evidence="6 7">M1R5S18</strain>
    </source>
</reference>
<feature type="domain" description="HTH lysR-type" evidence="5">
    <location>
        <begin position="1"/>
        <end position="59"/>
    </location>
</feature>
<evidence type="ECO:0000256" key="1">
    <source>
        <dbReference type="ARBA" id="ARBA00009437"/>
    </source>
</evidence>
<dbReference type="InterPro" id="IPR036390">
    <property type="entry name" value="WH_DNA-bd_sf"/>
</dbReference>
<keyword evidence="3" id="KW-0238">DNA-binding</keyword>
<evidence type="ECO:0000313" key="7">
    <source>
        <dbReference type="Proteomes" id="UP001156831"/>
    </source>
</evidence>
<dbReference type="Gene3D" id="1.10.10.10">
    <property type="entry name" value="Winged helix-like DNA-binding domain superfamily/Winged helix DNA-binding domain"/>
    <property type="match status" value="1"/>
</dbReference>
<dbReference type="RefSeq" id="WP_280600700.1">
    <property type="nucleotide sequence ID" value="NZ_JARXRN010000021.1"/>
</dbReference>
<dbReference type="InterPro" id="IPR036388">
    <property type="entry name" value="WH-like_DNA-bd_sf"/>
</dbReference>
<dbReference type="Proteomes" id="UP001156831">
    <property type="component" value="Unassembled WGS sequence"/>
</dbReference>
<dbReference type="Pfam" id="PF03466">
    <property type="entry name" value="LysR_substrate"/>
    <property type="match status" value="1"/>
</dbReference>
<dbReference type="EMBL" id="JARXRN010000021">
    <property type="protein sequence ID" value="MDH5830168.1"/>
    <property type="molecule type" value="Genomic_DNA"/>
</dbReference>
<dbReference type="PANTHER" id="PTHR30537:SF17">
    <property type="entry name" value="LYSR-FAMILY REGULATORY PROTEIN"/>
    <property type="match status" value="1"/>
</dbReference>
<dbReference type="InterPro" id="IPR000847">
    <property type="entry name" value="LysR_HTH_N"/>
</dbReference>
<dbReference type="SUPFAM" id="SSF53850">
    <property type="entry name" value="Periplasmic binding protein-like II"/>
    <property type="match status" value="1"/>
</dbReference>
<dbReference type="PANTHER" id="PTHR30537">
    <property type="entry name" value="HTH-TYPE TRANSCRIPTIONAL REGULATOR"/>
    <property type="match status" value="1"/>
</dbReference>
<dbReference type="PROSITE" id="PS50931">
    <property type="entry name" value="HTH_LYSR"/>
    <property type="match status" value="1"/>
</dbReference>
<dbReference type="Gene3D" id="3.40.190.290">
    <property type="match status" value="1"/>
</dbReference>